<dbReference type="GO" id="GO:0071111">
    <property type="term" value="F:cyclic-guanylate-specific phosphodiesterase activity"/>
    <property type="evidence" value="ECO:0007669"/>
    <property type="project" value="InterPro"/>
</dbReference>
<dbReference type="Gene3D" id="3.20.20.450">
    <property type="entry name" value="EAL domain"/>
    <property type="match status" value="1"/>
</dbReference>
<evidence type="ECO:0000313" key="7">
    <source>
        <dbReference type="Proteomes" id="UP000306409"/>
    </source>
</evidence>
<dbReference type="Pfam" id="PF00990">
    <property type="entry name" value="GGDEF"/>
    <property type="match status" value="2"/>
</dbReference>
<dbReference type="SMART" id="SM00267">
    <property type="entry name" value="GGDEF"/>
    <property type="match status" value="1"/>
</dbReference>
<organism evidence="6 7">
    <name type="scientific">Ruminiclostridium herbifermentans</name>
    <dbReference type="NCBI Taxonomy" id="2488810"/>
    <lineage>
        <taxon>Bacteria</taxon>
        <taxon>Bacillati</taxon>
        <taxon>Bacillota</taxon>
        <taxon>Clostridia</taxon>
        <taxon>Eubacteriales</taxon>
        <taxon>Oscillospiraceae</taxon>
        <taxon>Ruminiclostridium</taxon>
    </lineage>
</organism>
<name>A0A7H1VRW9_9FIRM</name>
<dbReference type="PANTHER" id="PTHR33121">
    <property type="entry name" value="CYCLIC DI-GMP PHOSPHODIESTERASE PDEF"/>
    <property type="match status" value="1"/>
</dbReference>
<dbReference type="InterPro" id="IPR035919">
    <property type="entry name" value="EAL_sf"/>
</dbReference>
<dbReference type="SUPFAM" id="SSF141868">
    <property type="entry name" value="EAL domain-like"/>
    <property type="match status" value="1"/>
</dbReference>
<dbReference type="Gene3D" id="3.30.70.270">
    <property type="match status" value="2"/>
</dbReference>
<evidence type="ECO:0000256" key="2">
    <source>
        <dbReference type="ARBA" id="ARBA00023125"/>
    </source>
</evidence>
<dbReference type="Pfam" id="PF00563">
    <property type="entry name" value="EAL"/>
    <property type="match status" value="1"/>
</dbReference>
<keyword evidence="1" id="KW-0805">Transcription regulation</keyword>
<keyword evidence="2" id="KW-0238">DNA-binding</keyword>
<dbReference type="KEGG" id="rher:EHE19_006790"/>
<gene>
    <name evidence="6" type="ORF">EHE19_006790</name>
</gene>
<dbReference type="InterPro" id="IPR028082">
    <property type="entry name" value="Peripla_BP_I"/>
</dbReference>
<dbReference type="InterPro" id="IPR046335">
    <property type="entry name" value="LacI/GalR-like_sensor"/>
</dbReference>
<dbReference type="EMBL" id="CP061336">
    <property type="protein sequence ID" value="QNU68131.1"/>
    <property type="molecule type" value="Genomic_DNA"/>
</dbReference>
<dbReference type="InterPro" id="IPR043128">
    <property type="entry name" value="Rev_trsase/Diguanyl_cyclase"/>
</dbReference>
<keyword evidence="3" id="KW-0804">Transcription</keyword>
<feature type="domain" description="GGDEF" evidence="5">
    <location>
        <begin position="500"/>
        <end position="639"/>
    </location>
</feature>
<dbReference type="InterPro" id="IPR029787">
    <property type="entry name" value="Nucleotide_cyclase"/>
</dbReference>
<dbReference type="SUPFAM" id="SSF53822">
    <property type="entry name" value="Periplasmic binding protein-like I"/>
    <property type="match status" value="1"/>
</dbReference>
<dbReference type="CDD" id="cd06267">
    <property type="entry name" value="PBP1_LacI_sugar_binding-like"/>
    <property type="match status" value="1"/>
</dbReference>
<evidence type="ECO:0000259" key="4">
    <source>
        <dbReference type="PROSITE" id="PS50883"/>
    </source>
</evidence>
<evidence type="ECO:0000256" key="3">
    <source>
        <dbReference type="ARBA" id="ARBA00023163"/>
    </source>
</evidence>
<feature type="domain" description="GGDEF" evidence="5">
    <location>
        <begin position="660"/>
        <end position="793"/>
    </location>
</feature>
<dbReference type="InterPro" id="IPR001633">
    <property type="entry name" value="EAL_dom"/>
</dbReference>
<dbReference type="CDD" id="cd01948">
    <property type="entry name" value="EAL"/>
    <property type="match status" value="1"/>
</dbReference>
<keyword evidence="7" id="KW-1185">Reference proteome</keyword>
<feature type="domain" description="EAL" evidence="4">
    <location>
        <begin position="801"/>
        <end position="1057"/>
    </location>
</feature>
<dbReference type="AlphaFoldDB" id="A0A7H1VRW9"/>
<dbReference type="CDD" id="cd01949">
    <property type="entry name" value="GGDEF"/>
    <property type="match status" value="1"/>
</dbReference>
<dbReference type="InterPro" id="IPR050706">
    <property type="entry name" value="Cyclic-di-GMP_PDE-like"/>
</dbReference>
<dbReference type="NCBIfam" id="TIGR00254">
    <property type="entry name" value="GGDEF"/>
    <property type="match status" value="2"/>
</dbReference>
<dbReference type="Gene3D" id="3.40.50.2300">
    <property type="match status" value="2"/>
</dbReference>
<sequence length="1062" mass="123640">MRKRIGVLIGEAEAPHCMTLLTGIANEAKKLDFDLFVFTNFNQTMGQFRYIKGEGAIYDLINFKELDAILMVPESLCIPGVARQIEDRVRNEFNGPVICLDYDSDYFPTLKFDDKTLMKQMLYHLTDVHGLTSIAFISGPLYHEHSINRLKAYKEVLEERQIEIDESLIFEGTYYYNCTGVMVEELLKREKLPQAIACANQLMAVDVYEELTKRGIRIPQDIIVTGYDATDRNVKENFYITSTLRSGRALGETAVRKIYNILYNAALPEQKDEYSKLVIWNTCGCETPHQEINIPLTYDVWKNAEINSFENHFIKYNFMMEDLLSLDNPEDCFERCKAYLWNLGNYSDLYICLNENWLDKQDEEDIYSDNIILVEERKNKADNYPTVKSFSKLQMLPYINRQREKTMIYYFMPLHFYGIVFGYTVICFEGQPEFLNRNYRHWVHILDSALQAQRQEHALHEMYVKLERYAVKDLLTGIYSRNGFELYALSVYENAKNSGQNLICIVGDINNLKTINDCYGHEWGDKALRILADALENQINIKKLKGMAFRTGGDEFTLLLAGDYENNHINDLINEINDYVETAKDLYDMPINISVSLGGTLALPTENRTLSEIIADADKQMYSQKFLFRSLNKNKVLTKILNKTYFETEVDKKFKNNACDKYAFISIQIQNYELYLNIYGRQKGNDIIKHLGELIDIHLPKDSIVTKYSDRQYVVFFTYSQISDIENWVLKFNMAIDEYELRIKSDYSMKISCGIYLCKDQNKYSVKDMIERANFALQTGLDDAKRLVIYDEKMRDKFIEETEIIRSFEEAIEKNEFQIYLQPQHYIQMKDRVLSAEALVRWIKSDGTIIYPGTFIPAFEKNGFIAKLDRHIMELTCRFISKHIEEDWCKNIRIAVNVSKIDLEYEDFIEYYISIKNKYNIPDGAIEIEFTESAVFEDYDTFKNIMERLQKSGFSCALDDFGAGSSSLNLLKELPVDVIKMDRLFFKESNNKQRDNSVIKSVVTMAKGLGMKIVAEGIEDSEKVNFLREIGCDVVQGFIYSKPLSVNQFIEYVEVYTNNSES</sequence>
<accession>A0A7H1VRW9</accession>
<dbReference type="PANTHER" id="PTHR33121:SF70">
    <property type="entry name" value="SIGNALING PROTEIN YKOW"/>
    <property type="match status" value="1"/>
</dbReference>
<protein>
    <submittedName>
        <fullName evidence="6">EAL domain-containing protein</fullName>
    </submittedName>
</protein>
<dbReference type="RefSeq" id="WP_171003638.1">
    <property type="nucleotide sequence ID" value="NZ_CP061336.1"/>
</dbReference>
<proteinExistence type="predicted"/>
<dbReference type="SMART" id="SM00052">
    <property type="entry name" value="EAL"/>
    <property type="match status" value="1"/>
</dbReference>
<dbReference type="Pfam" id="PF13377">
    <property type="entry name" value="Peripla_BP_3"/>
    <property type="match status" value="1"/>
</dbReference>
<dbReference type="SUPFAM" id="SSF55073">
    <property type="entry name" value="Nucleotide cyclase"/>
    <property type="match status" value="2"/>
</dbReference>
<dbReference type="InterPro" id="IPR000160">
    <property type="entry name" value="GGDEF_dom"/>
</dbReference>
<reference evidence="6 7" key="1">
    <citation type="submission" date="2020-09" db="EMBL/GenBank/DDBJ databases">
        <title>Characterization and genome sequencing of Ruminiclostridium sp. nov. MA18.</title>
        <authorList>
            <person name="Rettenmaier R."/>
            <person name="Kowollik M.-L."/>
            <person name="Liebl W."/>
            <person name="Zverlov V."/>
        </authorList>
    </citation>
    <scope>NUCLEOTIDE SEQUENCE [LARGE SCALE GENOMIC DNA]</scope>
    <source>
        <strain evidence="6 7">MA18</strain>
    </source>
</reference>
<dbReference type="PROSITE" id="PS50883">
    <property type="entry name" value="EAL"/>
    <property type="match status" value="1"/>
</dbReference>
<dbReference type="GO" id="GO:0003677">
    <property type="term" value="F:DNA binding"/>
    <property type="evidence" value="ECO:0007669"/>
    <property type="project" value="UniProtKB-KW"/>
</dbReference>
<dbReference type="Proteomes" id="UP000306409">
    <property type="component" value="Chromosome"/>
</dbReference>
<evidence type="ECO:0000259" key="5">
    <source>
        <dbReference type="PROSITE" id="PS50887"/>
    </source>
</evidence>
<dbReference type="PROSITE" id="PS50887">
    <property type="entry name" value="GGDEF"/>
    <property type="match status" value="2"/>
</dbReference>
<evidence type="ECO:0000313" key="6">
    <source>
        <dbReference type="EMBL" id="QNU68131.1"/>
    </source>
</evidence>
<evidence type="ECO:0000256" key="1">
    <source>
        <dbReference type="ARBA" id="ARBA00023015"/>
    </source>
</evidence>